<feature type="binding site" evidence="7">
    <location>
        <position position="225"/>
    </location>
    <ligand>
        <name>Mg(2+)</name>
        <dbReference type="ChEBI" id="CHEBI:18420"/>
    </ligand>
</feature>
<comment type="function">
    <text evidence="7">Converts 2-succinyl-6-hydroxy-2,4-cyclohexadiene-1-carboxylate (SHCHC) to 2-succinylbenzoate (OSB).</text>
</comment>
<dbReference type="SMART" id="SM00922">
    <property type="entry name" value="MR_MLE"/>
    <property type="match status" value="1"/>
</dbReference>
<comment type="caution">
    <text evidence="9">The sequence shown here is derived from an EMBL/GenBank/DDBJ whole genome shotgun (WGS) entry which is preliminary data.</text>
</comment>
<evidence type="ECO:0000259" key="8">
    <source>
        <dbReference type="SMART" id="SM00922"/>
    </source>
</evidence>
<dbReference type="InterPro" id="IPR013342">
    <property type="entry name" value="Mandelate_racemase_C"/>
</dbReference>
<keyword evidence="5 7" id="KW-0456">Lyase</keyword>
<dbReference type="SUPFAM" id="SSF54826">
    <property type="entry name" value="Enolase N-terminal domain-like"/>
    <property type="match status" value="1"/>
</dbReference>
<proteinExistence type="inferred from homology"/>
<dbReference type="Gene3D" id="3.20.20.120">
    <property type="entry name" value="Enolase-like C-terminal domain"/>
    <property type="match status" value="1"/>
</dbReference>
<comment type="catalytic activity">
    <reaction evidence="7">
        <text>(1R,6R)-6-hydroxy-2-succinyl-cyclohexa-2,4-diene-1-carboxylate = 2-succinylbenzoate + H2O</text>
        <dbReference type="Rhea" id="RHEA:10196"/>
        <dbReference type="ChEBI" id="CHEBI:15377"/>
        <dbReference type="ChEBI" id="CHEBI:18325"/>
        <dbReference type="ChEBI" id="CHEBI:58689"/>
        <dbReference type="EC" id="4.2.1.113"/>
    </reaction>
</comment>
<name>A0ABU6BBM8_9BACL</name>
<comment type="pathway">
    <text evidence="7">Quinol/quinone metabolism; 1,4-dihydroxy-2-naphthoate biosynthesis; 1,4-dihydroxy-2-naphthoate from chorismate: step 4/7.</text>
</comment>
<sequence>MAAAERGRGMTISIEYVILRHLRMELKSPFTTSFGTFQAKEFLLVEAVDRDGVSGWGESVAFAAPWYSEETVKTNWHMLEDFLVPLALAEPIDHPAELSTRFNAIRQNHMAKAALEGAVWDVYAKRLGVPLYQALGGTKKEIEVGVSIGIQPTVGDLLRVIERYVAQGYRRIKVKIKPGWDVDVIREVRRAFPNVPLMADANSAYTLADMDRLKALDEFGLMMIEQPLAADDLIDHARLQPLLEMPICLDESVRSYDDARKALDLGSCRIINIKIGRVGGLGEAKRIHDLCAERGVPVWCGGMLEAGIGRAHNIAITTLENFTLPGDTAASSHYWERDLIIPEVEVDDGLIRVPDAPGIGYGVDRRQVERYTQFAKVFHRATT</sequence>
<accession>A0ABU6BBM8</accession>
<evidence type="ECO:0000256" key="7">
    <source>
        <dbReference type="HAMAP-Rule" id="MF_01933"/>
    </source>
</evidence>
<evidence type="ECO:0000256" key="1">
    <source>
        <dbReference type="ARBA" id="ARBA00001968"/>
    </source>
</evidence>
<dbReference type="Proteomes" id="UP000029267">
    <property type="component" value="Unassembled WGS sequence"/>
</dbReference>
<reference evidence="9 10" key="1">
    <citation type="journal article" date="2014" name="Genome Announc.">
        <title>Draft Genome Sequence of Geobacillus icigianus Strain G1w1T Isolated from Hot Springs in the Valley of Geysers, Kamchatka (Russian Federation).</title>
        <authorList>
            <person name="Bryanskaya A.V."/>
            <person name="Rozanov A.S."/>
            <person name="Logacheva M.D."/>
            <person name="Kotenko A.V."/>
            <person name="Peltek S.E."/>
        </authorList>
    </citation>
    <scope>NUCLEOTIDE SEQUENCE [LARGE SCALE GENOMIC DNA]</scope>
    <source>
        <strain evidence="9 10">G1w1</strain>
    </source>
</reference>
<dbReference type="Gene3D" id="3.30.390.10">
    <property type="entry name" value="Enolase-like, N-terminal domain"/>
    <property type="match status" value="1"/>
</dbReference>
<dbReference type="Pfam" id="PF02746">
    <property type="entry name" value="MR_MLE_N"/>
    <property type="match status" value="1"/>
</dbReference>
<dbReference type="SFLD" id="SFLDS00001">
    <property type="entry name" value="Enolase"/>
    <property type="match status" value="1"/>
</dbReference>
<feature type="binding site" evidence="7">
    <location>
        <position position="250"/>
    </location>
    <ligand>
        <name>Mg(2+)</name>
        <dbReference type="ChEBI" id="CHEBI:18420"/>
    </ligand>
</feature>
<dbReference type="InterPro" id="IPR029017">
    <property type="entry name" value="Enolase-like_N"/>
</dbReference>
<keyword evidence="2 7" id="KW-0474">Menaquinone biosynthesis</keyword>
<feature type="active site" description="Proton donor" evidence="7">
    <location>
        <position position="175"/>
    </location>
</feature>
<evidence type="ECO:0000256" key="5">
    <source>
        <dbReference type="ARBA" id="ARBA00023239"/>
    </source>
</evidence>
<feature type="active site" description="Proton acceptor" evidence="7">
    <location>
        <position position="274"/>
    </location>
</feature>
<dbReference type="InterPro" id="IPR047585">
    <property type="entry name" value="MenC"/>
</dbReference>
<keyword evidence="3 7" id="KW-0479">Metal-binding</keyword>
<protein>
    <recommendedName>
        <fullName evidence="6 7">o-succinylbenzoate synthase</fullName>
        <shortName evidence="7">OSB synthase</shortName>
        <shortName evidence="7">OSBS</shortName>
        <ecNumber evidence="6 7">4.2.1.113</ecNumber>
    </recommendedName>
    <alternativeName>
        <fullName evidence="7">4-(2'-carboxyphenyl)-4-oxybutyric acid synthase</fullName>
    </alternativeName>
    <alternativeName>
        <fullName evidence="7">o-succinylbenzoic acid synthase</fullName>
    </alternativeName>
</protein>
<dbReference type="EMBL" id="JPYA02000001">
    <property type="protein sequence ID" value="MEB3749296.1"/>
    <property type="molecule type" value="Genomic_DNA"/>
</dbReference>
<keyword evidence="10" id="KW-1185">Reference proteome</keyword>
<keyword evidence="4 7" id="KW-0460">Magnesium</keyword>
<comment type="similarity">
    <text evidence="7">Belongs to the mandelate racemase/muconate lactonizing enzyme family. MenC type 2 subfamily.</text>
</comment>
<dbReference type="SFLD" id="SFLDF00009">
    <property type="entry name" value="o-succinylbenzoate_synthase"/>
    <property type="match status" value="1"/>
</dbReference>
<evidence type="ECO:0000256" key="4">
    <source>
        <dbReference type="ARBA" id="ARBA00022842"/>
    </source>
</evidence>
<dbReference type="SUPFAM" id="SSF51604">
    <property type="entry name" value="Enolase C-terminal domain-like"/>
    <property type="match status" value="1"/>
</dbReference>
<dbReference type="HAMAP" id="MF_01933">
    <property type="entry name" value="MenC_2"/>
    <property type="match status" value="1"/>
</dbReference>
<evidence type="ECO:0000313" key="10">
    <source>
        <dbReference type="Proteomes" id="UP000029267"/>
    </source>
</evidence>
<comment type="pathway">
    <text evidence="7">Quinol/quinone metabolism; menaquinone biosynthesis.</text>
</comment>
<dbReference type="NCBIfam" id="TIGR01928">
    <property type="entry name" value="menC_lowGC_arch"/>
    <property type="match status" value="1"/>
</dbReference>
<evidence type="ECO:0000313" key="9">
    <source>
        <dbReference type="EMBL" id="MEB3749296.1"/>
    </source>
</evidence>
<organism evidence="9 10">
    <name type="scientific">Geobacillus icigianus</name>
    <dbReference type="NCBI Taxonomy" id="1430331"/>
    <lineage>
        <taxon>Bacteria</taxon>
        <taxon>Bacillati</taxon>
        <taxon>Bacillota</taxon>
        <taxon>Bacilli</taxon>
        <taxon>Bacillales</taxon>
        <taxon>Anoxybacillaceae</taxon>
        <taxon>Geobacillus</taxon>
    </lineage>
</organism>
<evidence type="ECO:0000256" key="2">
    <source>
        <dbReference type="ARBA" id="ARBA00022428"/>
    </source>
</evidence>
<dbReference type="InterPro" id="IPR010197">
    <property type="entry name" value="OSBS/NAAAR"/>
</dbReference>
<dbReference type="InterPro" id="IPR013341">
    <property type="entry name" value="Mandelate_racemase_N_dom"/>
</dbReference>
<gene>
    <name evidence="7" type="primary">menC</name>
    <name evidence="9" type="ORF">EP10_000135</name>
</gene>
<dbReference type="InterPro" id="IPR036849">
    <property type="entry name" value="Enolase-like_C_sf"/>
</dbReference>
<dbReference type="Pfam" id="PF13378">
    <property type="entry name" value="MR_MLE_C"/>
    <property type="match status" value="1"/>
</dbReference>
<dbReference type="SFLD" id="SFLDG00180">
    <property type="entry name" value="muconate_cycloisomerase"/>
    <property type="match status" value="1"/>
</dbReference>
<dbReference type="CDD" id="cd03317">
    <property type="entry name" value="NAAAR"/>
    <property type="match status" value="1"/>
</dbReference>
<evidence type="ECO:0000256" key="3">
    <source>
        <dbReference type="ARBA" id="ARBA00022723"/>
    </source>
</evidence>
<dbReference type="InterPro" id="IPR029065">
    <property type="entry name" value="Enolase_C-like"/>
</dbReference>
<feature type="domain" description="Mandelate racemase/muconate lactonizing enzyme C-terminal" evidence="8">
    <location>
        <begin position="154"/>
        <end position="246"/>
    </location>
</feature>
<evidence type="ECO:0000256" key="6">
    <source>
        <dbReference type="ARBA" id="ARBA00029491"/>
    </source>
</evidence>
<dbReference type="EC" id="4.2.1.113" evidence="6 7"/>
<dbReference type="GO" id="GO:0043748">
    <property type="term" value="F:O-succinylbenzoate synthase activity"/>
    <property type="evidence" value="ECO:0007669"/>
    <property type="project" value="UniProtKB-EC"/>
</dbReference>
<dbReference type="PANTHER" id="PTHR48073:SF5">
    <property type="entry name" value="O-SUCCINYLBENZOATE SYNTHASE"/>
    <property type="match status" value="1"/>
</dbReference>
<dbReference type="PANTHER" id="PTHR48073">
    <property type="entry name" value="O-SUCCINYLBENZOATE SYNTHASE-RELATED"/>
    <property type="match status" value="1"/>
</dbReference>
<feature type="binding site" evidence="7">
    <location>
        <position position="200"/>
    </location>
    <ligand>
        <name>Mg(2+)</name>
        <dbReference type="ChEBI" id="CHEBI:18420"/>
    </ligand>
</feature>
<comment type="cofactor">
    <cofactor evidence="1 7">
        <name>a divalent metal cation</name>
        <dbReference type="ChEBI" id="CHEBI:60240"/>
    </cofactor>
</comment>